<dbReference type="InterPro" id="IPR000261">
    <property type="entry name" value="EH_dom"/>
</dbReference>
<reference evidence="2 3" key="1">
    <citation type="submission" date="2018-12" db="EMBL/GenBank/DDBJ databases">
        <title>Draft genome sequence of Xylaria grammica IHI A82.</title>
        <authorList>
            <person name="Buettner E."/>
            <person name="Kellner H."/>
        </authorList>
    </citation>
    <scope>NUCLEOTIDE SEQUENCE [LARGE SCALE GENOMIC DNA]</scope>
    <source>
        <strain evidence="2 3">IHI A82</strain>
    </source>
</reference>
<protein>
    <recommendedName>
        <fullName evidence="1">EH domain-containing protein</fullName>
    </recommendedName>
</protein>
<dbReference type="CDD" id="cd02440">
    <property type="entry name" value="AdoMet_MTases"/>
    <property type="match status" value="1"/>
</dbReference>
<dbReference type="Proteomes" id="UP000286045">
    <property type="component" value="Unassembled WGS sequence"/>
</dbReference>
<dbReference type="AlphaFoldDB" id="A0A439DDC7"/>
<evidence type="ECO:0000259" key="1">
    <source>
        <dbReference type="PROSITE" id="PS50031"/>
    </source>
</evidence>
<sequence>MAPKDDYVFTRDFLDNNRLNLLHHYYVRDFGYLIHPRIPIRDADLKVADIGCGTGLPGSTQFVGLDISLDAVPPAELLPPNVMFRVWDMIRDPVPEELVGSFDVINIRLMLYVLQKDDVPATLDKLMQMLKTGGYLQWMEPDNETVRGEVTKTENTSDNMTRMMRLLDSQGQQMKPKWVPDLAQIFSDRGLVDVDADIHTSQPLWAFLEHECLLIMPELIARKTQNEQLATELKRLVPLAEQETRKGAYLVVDKYVVTGKKAG</sequence>
<dbReference type="Gene3D" id="3.40.50.150">
    <property type="entry name" value="Vaccinia Virus protein VP39"/>
    <property type="match status" value="1"/>
</dbReference>
<dbReference type="EMBL" id="RYZI01000053">
    <property type="protein sequence ID" value="RWA12358.1"/>
    <property type="molecule type" value="Genomic_DNA"/>
</dbReference>
<evidence type="ECO:0000313" key="2">
    <source>
        <dbReference type="EMBL" id="RWA12358.1"/>
    </source>
</evidence>
<dbReference type="STRING" id="363999.A0A439DDC7"/>
<comment type="caution">
    <text evidence="2">The sequence shown here is derived from an EMBL/GenBank/DDBJ whole genome shotgun (WGS) entry which is preliminary data.</text>
</comment>
<dbReference type="Pfam" id="PF13489">
    <property type="entry name" value="Methyltransf_23"/>
    <property type="match status" value="1"/>
</dbReference>
<accession>A0A439DDC7</accession>
<dbReference type="InterPro" id="IPR029063">
    <property type="entry name" value="SAM-dependent_MTases_sf"/>
</dbReference>
<dbReference type="PROSITE" id="PS50031">
    <property type="entry name" value="EH"/>
    <property type="match status" value="1"/>
</dbReference>
<keyword evidence="3" id="KW-1185">Reference proteome</keyword>
<feature type="domain" description="EH" evidence="1">
    <location>
        <begin position="78"/>
        <end position="123"/>
    </location>
</feature>
<dbReference type="SUPFAM" id="SSF53335">
    <property type="entry name" value="S-adenosyl-L-methionine-dependent methyltransferases"/>
    <property type="match status" value="1"/>
</dbReference>
<evidence type="ECO:0000313" key="3">
    <source>
        <dbReference type="Proteomes" id="UP000286045"/>
    </source>
</evidence>
<gene>
    <name evidence="2" type="ORF">EKO27_g2746</name>
</gene>
<proteinExistence type="predicted"/>
<name>A0A439DDC7_9PEZI</name>
<organism evidence="2 3">
    <name type="scientific">Xylaria grammica</name>
    <dbReference type="NCBI Taxonomy" id="363999"/>
    <lineage>
        <taxon>Eukaryota</taxon>
        <taxon>Fungi</taxon>
        <taxon>Dikarya</taxon>
        <taxon>Ascomycota</taxon>
        <taxon>Pezizomycotina</taxon>
        <taxon>Sordariomycetes</taxon>
        <taxon>Xylariomycetidae</taxon>
        <taxon>Xylariales</taxon>
        <taxon>Xylariaceae</taxon>
        <taxon>Xylaria</taxon>
    </lineage>
</organism>